<evidence type="ECO:0000256" key="2">
    <source>
        <dbReference type="ARBA" id="ARBA00007127"/>
    </source>
</evidence>
<organism evidence="11 12">
    <name type="scientific">Legionella shakespearei DSM 23087</name>
    <dbReference type="NCBI Taxonomy" id="1122169"/>
    <lineage>
        <taxon>Bacteria</taxon>
        <taxon>Pseudomonadati</taxon>
        <taxon>Pseudomonadota</taxon>
        <taxon>Gammaproteobacteria</taxon>
        <taxon>Legionellales</taxon>
        <taxon>Legionellaceae</taxon>
        <taxon>Legionella</taxon>
    </lineage>
</organism>
<dbReference type="InterPro" id="IPR004667">
    <property type="entry name" value="ADP_ATP_car_bac_type"/>
</dbReference>
<dbReference type="PANTHER" id="PTHR31187:SF1">
    <property type="entry name" value="ADP,ATP CARRIER PROTEIN 1"/>
    <property type="match status" value="1"/>
</dbReference>
<evidence type="ECO:0000256" key="6">
    <source>
        <dbReference type="ARBA" id="ARBA00022840"/>
    </source>
</evidence>
<comment type="function">
    <text evidence="9">Provides the rickettsial cell with host ATP in exchange for rickettsial ADP. This is an obligate exchange system. This energy acquiring activity is an important component of rickettsial parasitism.</text>
</comment>
<keyword evidence="8 10" id="KW-0472">Membrane</keyword>
<evidence type="ECO:0000256" key="10">
    <source>
        <dbReference type="RuleBase" id="RU363121"/>
    </source>
</evidence>
<keyword evidence="3 10" id="KW-0813">Transport</keyword>
<keyword evidence="7 10" id="KW-1133">Transmembrane helix</keyword>
<comment type="caution">
    <text evidence="11">The sequence shown here is derived from an EMBL/GenBank/DDBJ whole genome shotgun (WGS) entry which is preliminary data.</text>
</comment>
<dbReference type="AlphaFoldDB" id="A0A0W0YL02"/>
<dbReference type="GO" id="GO:0016020">
    <property type="term" value="C:membrane"/>
    <property type="evidence" value="ECO:0007669"/>
    <property type="project" value="UniProtKB-SubCell"/>
</dbReference>
<feature type="transmembrane region" description="Helical" evidence="10">
    <location>
        <begin position="153"/>
        <end position="174"/>
    </location>
</feature>
<evidence type="ECO:0000256" key="9">
    <source>
        <dbReference type="ARBA" id="ARBA00024792"/>
    </source>
</evidence>
<gene>
    <name evidence="11" type="primary">tlcA</name>
    <name evidence="11" type="ORF">Lsha_2434</name>
</gene>
<dbReference type="RefSeq" id="WP_018576123.1">
    <property type="nucleotide sequence ID" value="NZ_KB892382.1"/>
</dbReference>
<dbReference type="STRING" id="1122169.Lsha_2434"/>
<evidence type="ECO:0000256" key="7">
    <source>
        <dbReference type="ARBA" id="ARBA00022989"/>
    </source>
</evidence>
<dbReference type="OrthoDB" id="19786at2"/>
<evidence type="ECO:0000313" key="12">
    <source>
        <dbReference type="Proteomes" id="UP000054600"/>
    </source>
</evidence>
<accession>A0A0W0YL02</accession>
<evidence type="ECO:0000313" key="11">
    <source>
        <dbReference type="EMBL" id="KTD57593.1"/>
    </source>
</evidence>
<dbReference type="GO" id="GO:0005471">
    <property type="term" value="F:ATP:ADP antiporter activity"/>
    <property type="evidence" value="ECO:0007669"/>
    <property type="project" value="InterPro"/>
</dbReference>
<keyword evidence="6 10" id="KW-0067">ATP-binding</keyword>
<dbReference type="GO" id="GO:0005524">
    <property type="term" value="F:ATP binding"/>
    <property type="evidence" value="ECO:0007669"/>
    <property type="project" value="UniProtKB-KW"/>
</dbReference>
<feature type="transmembrane region" description="Helical" evidence="10">
    <location>
        <begin position="29"/>
        <end position="46"/>
    </location>
</feature>
<feature type="transmembrane region" description="Helical" evidence="10">
    <location>
        <begin position="96"/>
        <end position="116"/>
    </location>
</feature>
<feature type="transmembrane region" description="Helical" evidence="10">
    <location>
        <begin position="353"/>
        <end position="379"/>
    </location>
</feature>
<dbReference type="PANTHER" id="PTHR31187">
    <property type="match status" value="1"/>
</dbReference>
<evidence type="ECO:0000256" key="3">
    <source>
        <dbReference type="ARBA" id="ARBA00022448"/>
    </source>
</evidence>
<keyword evidence="4 10" id="KW-0812">Transmembrane</keyword>
<feature type="transmembrane region" description="Helical" evidence="10">
    <location>
        <begin position="288"/>
        <end position="306"/>
    </location>
</feature>
<name>A0A0W0YL02_9GAMM</name>
<reference evidence="11 12" key="1">
    <citation type="submission" date="2015-11" db="EMBL/GenBank/DDBJ databases">
        <title>Genomic analysis of 38 Legionella species identifies large and diverse effector repertoires.</title>
        <authorList>
            <person name="Burstein D."/>
            <person name="Amaro F."/>
            <person name="Zusman T."/>
            <person name="Lifshitz Z."/>
            <person name="Cohen O."/>
            <person name="Gilbert J.A."/>
            <person name="Pupko T."/>
            <person name="Shuman H.A."/>
            <person name="Segal G."/>
        </authorList>
    </citation>
    <scope>NUCLEOTIDE SEQUENCE [LARGE SCALE GENOMIC DNA]</scope>
    <source>
        <strain evidence="11 12">ATCC 49655</strain>
    </source>
</reference>
<evidence type="ECO:0000256" key="5">
    <source>
        <dbReference type="ARBA" id="ARBA00022741"/>
    </source>
</evidence>
<evidence type="ECO:0000256" key="1">
    <source>
        <dbReference type="ARBA" id="ARBA00004141"/>
    </source>
</evidence>
<dbReference type="PATRIC" id="fig|1122169.6.peg.2790"/>
<evidence type="ECO:0000256" key="4">
    <source>
        <dbReference type="ARBA" id="ARBA00022692"/>
    </source>
</evidence>
<evidence type="ECO:0000256" key="8">
    <source>
        <dbReference type="ARBA" id="ARBA00023136"/>
    </source>
</evidence>
<keyword evidence="5 10" id="KW-0547">Nucleotide-binding</keyword>
<protein>
    <recommendedName>
        <fullName evidence="10">ADP,ATP carrier protein</fullName>
    </recommendedName>
</protein>
<comment type="subcellular location">
    <subcellularLocation>
        <location evidence="1 10">Membrane</location>
        <topology evidence="1 10">Multi-pass membrane protein</topology>
    </subcellularLocation>
</comment>
<proteinExistence type="inferred from homology"/>
<feature type="transmembrane region" description="Helical" evidence="10">
    <location>
        <begin position="458"/>
        <end position="489"/>
    </location>
</feature>
<feature type="transmembrane region" description="Helical" evidence="10">
    <location>
        <begin position="186"/>
        <end position="208"/>
    </location>
</feature>
<feature type="transmembrane region" description="Helical" evidence="10">
    <location>
        <begin position="385"/>
        <end position="404"/>
    </location>
</feature>
<dbReference type="Proteomes" id="UP000054600">
    <property type="component" value="Unassembled WGS sequence"/>
</dbReference>
<dbReference type="eggNOG" id="COG3202">
    <property type="taxonomic scope" value="Bacteria"/>
</dbReference>
<feature type="transmembrane region" description="Helical" evidence="10">
    <location>
        <begin position="228"/>
        <end position="247"/>
    </location>
</feature>
<keyword evidence="12" id="KW-1185">Reference proteome</keyword>
<sequence length="529" mass="59212">MSGISNEKPEFGRIRGAIWPIHSYELKKFLPMGLMMFFILFNYTILRDTKDSLVITASINGSAVIPFLKIGFVLPASILFVLLYAKLSNIMSREKLFYTLVSSFIIYFGVFAFILYPNRELIHPSPETVSSLQEAYPHFQHIFPLWGTWMYSIFYVMSELWGSVMISLLFWQFANEITRTNEAKRFYGLFGLLANVSLVCSGFTVQYLSDIRESLPPEVDAWGISLNYMMSAVIASGVFIMMTYRWMNLKVLTDPQYYDKAASLVNTKSSRPKLSLVDSFRYIFSSKYLGLIAVLIVGYGISINLIEVIWKGMLKEQYPNPNDYNAFMGAFSVTTGIVTMTLIMMFKGIVRKFGWFTGAIMTPAVLLITGGFFYAFVLFEGHMQPVAAFFGTTTLFMAVILGAIQNVASKATKYSLFDPTKEMSYIPLDQELKVKGKAAVDVIGNSFGKAGGGMISGFILVITAASSVVMIAHFLVFIVIATTLSWMYAVKNLSVLYNKALQSKAPAEVSLVREESNAKEDALMNNAVV</sequence>
<feature type="transmembrane region" description="Helical" evidence="10">
    <location>
        <begin position="326"/>
        <end position="346"/>
    </location>
</feature>
<dbReference type="EMBL" id="LNYW01000066">
    <property type="protein sequence ID" value="KTD57593.1"/>
    <property type="molecule type" value="Genomic_DNA"/>
</dbReference>
<feature type="transmembrane region" description="Helical" evidence="10">
    <location>
        <begin position="66"/>
        <end position="84"/>
    </location>
</feature>
<dbReference type="InterPro" id="IPR036259">
    <property type="entry name" value="MFS_trans_sf"/>
</dbReference>
<comment type="similarity">
    <text evidence="2 10">Belongs to the ADP/ATP translocase tlc family.</text>
</comment>
<dbReference type="Pfam" id="PF03219">
    <property type="entry name" value="TLC"/>
    <property type="match status" value="1"/>
</dbReference>
<dbReference type="SUPFAM" id="SSF103473">
    <property type="entry name" value="MFS general substrate transporter"/>
    <property type="match status" value="1"/>
</dbReference>
<dbReference type="NCBIfam" id="TIGR00769">
    <property type="entry name" value="AAA"/>
    <property type="match status" value="1"/>
</dbReference>